<evidence type="ECO:0000313" key="2">
    <source>
        <dbReference type="EMBL" id="SPP65719.1"/>
    </source>
</evidence>
<name>A0A330L8Y6_9BACT</name>
<reference evidence="3" key="1">
    <citation type="submission" date="2018-04" db="EMBL/GenBank/DDBJ databases">
        <authorList>
            <person name="Lucker S."/>
            <person name="Sakoula D."/>
        </authorList>
    </citation>
    <scope>NUCLEOTIDE SEQUENCE [LARGE SCALE GENOMIC DNA]</scope>
</reference>
<dbReference type="Proteomes" id="UP000248168">
    <property type="component" value="Unassembled WGS sequence"/>
</dbReference>
<keyword evidence="3" id="KW-1185">Reference proteome</keyword>
<dbReference type="AlphaFoldDB" id="A0A330L8Y6"/>
<protein>
    <submittedName>
        <fullName evidence="2">Putative Bacterioferritin-associated ferredoxin</fullName>
    </submittedName>
</protein>
<feature type="domain" description="BFD-like [2Fe-2S]-binding" evidence="1">
    <location>
        <begin position="2"/>
        <end position="52"/>
    </location>
</feature>
<dbReference type="InterPro" id="IPR041854">
    <property type="entry name" value="BFD-like_2Fe2S-bd_dom_sf"/>
</dbReference>
<dbReference type="Gene3D" id="1.10.10.1100">
    <property type="entry name" value="BFD-like [2Fe-2S]-binding domain"/>
    <property type="match status" value="1"/>
</dbReference>
<dbReference type="InterPro" id="IPR007419">
    <property type="entry name" value="BFD-like_2Fe2S-bd_dom"/>
</dbReference>
<proteinExistence type="predicted"/>
<dbReference type="EMBL" id="OUNR01000017">
    <property type="protein sequence ID" value="SPP65719.1"/>
    <property type="molecule type" value="Genomic_DNA"/>
</dbReference>
<dbReference type="InParanoid" id="A0A330L8Y6"/>
<evidence type="ECO:0000259" key="1">
    <source>
        <dbReference type="Pfam" id="PF04324"/>
    </source>
</evidence>
<dbReference type="Pfam" id="PF04324">
    <property type="entry name" value="Fer2_BFD"/>
    <property type="match status" value="1"/>
</dbReference>
<sequence length="68" mass="7218">MYVCLCNGITESDVREAGRAGHVTPCALKAKFKLKENGCCGRCAKNIGELVEIATQASATSCPRATDR</sequence>
<organism evidence="2 3">
    <name type="scientific">Nitrospira lenta</name>
    <dbReference type="NCBI Taxonomy" id="1436998"/>
    <lineage>
        <taxon>Bacteria</taxon>
        <taxon>Pseudomonadati</taxon>
        <taxon>Nitrospirota</taxon>
        <taxon>Nitrospiria</taxon>
        <taxon>Nitrospirales</taxon>
        <taxon>Nitrospiraceae</taxon>
        <taxon>Nitrospira</taxon>
    </lineage>
</organism>
<evidence type="ECO:0000313" key="3">
    <source>
        <dbReference type="Proteomes" id="UP000248168"/>
    </source>
</evidence>
<dbReference type="RefSeq" id="WP_181416845.1">
    <property type="nucleotide sequence ID" value="NZ_OUNR01000017.1"/>
</dbReference>
<gene>
    <name evidence="2" type="ORF">NITLEN_40192</name>
</gene>
<accession>A0A330L8Y6</accession>